<accession>A0A6A6ETS6</accession>
<organism evidence="1 2">
    <name type="scientific">Zopfia rhizophila CBS 207.26</name>
    <dbReference type="NCBI Taxonomy" id="1314779"/>
    <lineage>
        <taxon>Eukaryota</taxon>
        <taxon>Fungi</taxon>
        <taxon>Dikarya</taxon>
        <taxon>Ascomycota</taxon>
        <taxon>Pezizomycotina</taxon>
        <taxon>Dothideomycetes</taxon>
        <taxon>Dothideomycetes incertae sedis</taxon>
        <taxon>Zopfiaceae</taxon>
        <taxon>Zopfia</taxon>
    </lineage>
</organism>
<sequence>RTTIRIRFEDSQGKDPGEILEMVKKAIPGAFAVNTLKSGNINVHVPSQTLKDQIINRPDTPGFKILKKDYLLEVPGVPLKTKINKERNADNSELIHTIYEATKRLVLGIAFT</sequence>
<dbReference type="EMBL" id="ML994611">
    <property type="protein sequence ID" value="KAF2194595.1"/>
    <property type="molecule type" value="Genomic_DNA"/>
</dbReference>
<evidence type="ECO:0000313" key="1">
    <source>
        <dbReference type="EMBL" id="KAF2194595.1"/>
    </source>
</evidence>
<proteinExistence type="predicted"/>
<gene>
    <name evidence="1" type="ORF">K469DRAFT_547883</name>
</gene>
<keyword evidence="2" id="KW-1185">Reference proteome</keyword>
<dbReference type="AlphaFoldDB" id="A0A6A6ETS6"/>
<protein>
    <submittedName>
        <fullName evidence="1">Uncharacterized protein</fullName>
    </submittedName>
</protein>
<dbReference type="Proteomes" id="UP000800200">
    <property type="component" value="Unassembled WGS sequence"/>
</dbReference>
<name>A0A6A6ETS6_9PEZI</name>
<reference evidence="1" key="1">
    <citation type="journal article" date="2020" name="Stud. Mycol.">
        <title>101 Dothideomycetes genomes: a test case for predicting lifestyles and emergence of pathogens.</title>
        <authorList>
            <person name="Haridas S."/>
            <person name="Albert R."/>
            <person name="Binder M."/>
            <person name="Bloem J."/>
            <person name="Labutti K."/>
            <person name="Salamov A."/>
            <person name="Andreopoulos B."/>
            <person name="Baker S."/>
            <person name="Barry K."/>
            <person name="Bills G."/>
            <person name="Bluhm B."/>
            <person name="Cannon C."/>
            <person name="Castanera R."/>
            <person name="Culley D."/>
            <person name="Daum C."/>
            <person name="Ezra D."/>
            <person name="Gonzalez J."/>
            <person name="Henrissat B."/>
            <person name="Kuo A."/>
            <person name="Liang C."/>
            <person name="Lipzen A."/>
            <person name="Lutzoni F."/>
            <person name="Magnuson J."/>
            <person name="Mondo S."/>
            <person name="Nolan M."/>
            <person name="Ohm R."/>
            <person name="Pangilinan J."/>
            <person name="Park H.-J."/>
            <person name="Ramirez L."/>
            <person name="Alfaro M."/>
            <person name="Sun H."/>
            <person name="Tritt A."/>
            <person name="Yoshinaga Y."/>
            <person name="Zwiers L.-H."/>
            <person name="Turgeon B."/>
            <person name="Goodwin S."/>
            <person name="Spatafora J."/>
            <person name="Crous P."/>
            <person name="Grigoriev I."/>
        </authorList>
    </citation>
    <scope>NUCLEOTIDE SEQUENCE</scope>
    <source>
        <strain evidence="1">CBS 207.26</strain>
    </source>
</reference>
<dbReference type="OrthoDB" id="3965327at2759"/>
<feature type="non-terminal residue" evidence="1">
    <location>
        <position position="1"/>
    </location>
</feature>
<evidence type="ECO:0000313" key="2">
    <source>
        <dbReference type="Proteomes" id="UP000800200"/>
    </source>
</evidence>